<organism evidence="1 2">
    <name type="scientific">Acidithiobacillus thiooxidans ATCC 19377</name>
    <dbReference type="NCBI Taxonomy" id="637390"/>
    <lineage>
        <taxon>Bacteria</taxon>
        <taxon>Pseudomonadati</taxon>
        <taxon>Pseudomonadota</taxon>
        <taxon>Acidithiobacillia</taxon>
        <taxon>Acidithiobacillales</taxon>
        <taxon>Acidithiobacillaceae</taxon>
        <taxon>Acidithiobacillus</taxon>
    </lineage>
</organism>
<evidence type="ECO:0000313" key="1">
    <source>
        <dbReference type="EMBL" id="TQN49711.1"/>
    </source>
</evidence>
<dbReference type="AlphaFoldDB" id="A0A543Q055"/>
<accession>A0A543Q055</accession>
<dbReference type="EMBL" id="SZUV01000002">
    <property type="protein sequence ID" value="TQN49711.1"/>
    <property type="molecule type" value="Genomic_DNA"/>
</dbReference>
<name>A0A543Q055_ACITH</name>
<proteinExistence type="predicted"/>
<sequence>MLRVKGGYHGLSRYGKHAEGVISEWAEVAKSQE</sequence>
<protein>
    <submittedName>
        <fullName evidence="1">Uncharacterized protein</fullName>
    </submittedName>
</protein>
<reference evidence="1 2" key="1">
    <citation type="submission" date="2019-03" db="EMBL/GenBank/DDBJ databases">
        <title>New insights into Acidothiobacillus thiooxidans sulfur metabolism through coupled gene expression, solution geochemistry, microscopy and spectroscopy analyses.</title>
        <authorList>
            <person name="Camacho D."/>
            <person name="Frazao R."/>
            <person name="Fouillen A."/>
            <person name="Nanci A."/>
            <person name="Lang B.F."/>
            <person name="Apte S.C."/>
            <person name="Baron C."/>
            <person name="Warren L.A."/>
        </authorList>
    </citation>
    <scope>NUCLEOTIDE SEQUENCE [LARGE SCALE GENOMIC DNA]</scope>
    <source>
        <strain evidence="1 2">ATCC 19377</strain>
    </source>
</reference>
<dbReference type="Proteomes" id="UP000315403">
    <property type="component" value="Unassembled WGS sequence"/>
</dbReference>
<evidence type="ECO:0000313" key="2">
    <source>
        <dbReference type="Proteomes" id="UP000315403"/>
    </source>
</evidence>
<comment type="caution">
    <text evidence="1">The sequence shown here is derived from an EMBL/GenBank/DDBJ whole genome shotgun (WGS) entry which is preliminary data.</text>
</comment>
<gene>
    <name evidence="1" type="ORF">DLNHIDIE_02496</name>
</gene>